<keyword evidence="1" id="KW-0175">Coiled coil</keyword>
<feature type="region of interest" description="Disordered" evidence="2">
    <location>
        <begin position="989"/>
        <end position="1019"/>
    </location>
</feature>
<dbReference type="GeneTree" id="ENSGT00390000005554"/>
<organism evidence="3 4">
    <name type="scientific">Ornithorhynchus anatinus</name>
    <name type="common">Duckbill platypus</name>
    <dbReference type="NCBI Taxonomy" id="9258"/>
    <lineage>
        <taxon>Eukaryota</taxon>
        <taxon>Metazoa</taxon>
        <taxon>Chordata</taxon>
        <taxon>Craniata</taxon>
        <taxon>Vertebrata</taxon>
        <taxon>Euteleostomi</taxon>
        <taxon>Mammalia</taxon>
        <taxon>Monotremata</taxon>
        <taxon>Ornithorhynchidae</taxon>
        <taxon>Ornithorhynchus</taxon>
    </lineage>
</organism>
<dbReference type="Proteomes" id="UP000002279">
    <property type="component" value="Unplaced"/>
</dbReference>
<dbReference type="OMA" id="KKECYEW"/>
<dbReference type="PANTHER" id="PTHR23052">
    <property type="entry name" value="AXONEMAL DYNEIN LIGHT CHAIN DOMAIN-CONTAINING PROTEIN 1"/>
    <property type="match status" value="1"/>
</dbReference>
<reference evidence="3" key="1">
    <citation type="submission" date="2025-08" db="UniProtKB">
        <authorList>
            <consortium name="Ensembl"/>
        </authorList>
    </citation>
    <scope>IDENTIFICATION</scope>
    <source>
        <strain evidence="3">Glennie</strain>
    </source>
</reference>
<evidence type="ECO:0000256" key="2">
    <source>
        <dbReference type="SAM" id="MobiDB-lite"/>
    </source>
</evidence>
<accession>A0A6I8P2L1</accession>
<protein>
    <recommendedName>
        <fullName evidence="5">Axonemal dynein light chain domain containing 1</fullName>
    </recommendedName>
</protein>
<evidence type="ECO:0000256" key="1">
    <source>
        <dbReference type="ARBA" id="ARBA00023054"/>
    </source>
</evidence>
<feature type="compositionally biased region" description="Basic and acidic residues" evidence="2">
    <location>
        <begin position="860"/>
        <end position="873"/>
    </location>
</feature>
<evidence type="ECO:0008006" key="5">
    <source>
        <dbReference type="Google" id="ProtNLM"/>
    </source>
</evidence>
<dbReference type="AlphaFoldDB" id="A0A6I8P2L1"/>
<name>A0A6I8P2L1_ORNAN</name>
<feature type="compositionally biased region" description="Pro residues" evidence="2">
    <location>
        <begin position="9"/>
        <end position="18"/>
    </location>
</feature>
<feature type="compositionally biased region" description="Acidic residues" evidence="2">
    <location>
        <begin position="995"/>
        <end position="1008"/>
    </location>
</feature>
<dbReference type="GO" id="GO:0005737">
    <property type="term" value="C:cytoplasm"/>
    <property type="evidence" value="ECO:0000318"/>
    <property type="project" value="GO_Central"/>
</dbReference>
<dbReference type="InterPro" id="IPR052845">
    <property type="entry name" value="Axonemal_dynein_LC_domain"/>
</dbReference>
<dbReference type="InterPro" id="IPR019347">
    <property type="entry name" value="Axonemal_dynein_light_chain"/>
</dbReference>
<feature type="region of interest" description="Disordered" evidence="2">
    <location>
        <begin position="834"/>
        <end position="893"/>
    </location>
</feature>
<evidence type="ECO:0000313" key="3">
    <source>
        <dbReference type="Ensembl" id="ENSOANP00000048080.1"/>
    </source>
</evidence>
<gene>
    <name evidence="3" type="primary">AXDND1</name>
</gene>
<feature type="region of interest" description="Disordered" evidence="2">
    <location>
        <begin position="1"/>
        <end position="20"/>
    </location>
</feature>
<sequence>MSFNKVPRTLPPPVPTPENPKLKVLTSIMAKTELPELREKSSALDRSKPLPTTLQHDFIPEEILVSLTSTANAATCPESLRPPKKVKSIKEFKDGLRTANPIWHHPTRRDKFRFLTDHPISLTGAGRDVSFLYDVKSKKLENLELAEQPSSGSVSESHKAKKLIDTLIPEEFHIVSNTGVTGLQYYDDKYTTLLEDSENRLLLFPSMKPNKRIEVIQLKDVMDTLLQKAGVDGQKSMGPTKLHDVLQILKTEQNIYNTVFHELIRQITVECADRGELLSKLRQRYVQLIERVSHQMVDMYKDMMVQGVMDRHIVEELYNFKNAIEALTRELHLVREHDAKVTKDVEMAHRELAQALVDSEKNANLVEDYRGLYELQRGRLEAVISQLTLEKDIWSSTTFDLALKMIERNKLMMAKRLYLSEKTWTKQIEYFIVMLASKDTSDLEELQQLTMNWRKTLGHFRLAVEQNEECTREKLRLIKTGLSKWLKYFQENSVKEQLISLKENISNNILEDFKAWENMLSEDTQQFGGDQLLGKLETLKVANNLQKNWTELGLSMLLRHKSLDGEMPPELQLMEDINLNTKKLCEEYDIRVSGENGLAKIFPSLNNCLESWVLKMETGQQRTRMSHADWISLYQNIPEMLSQLNELLATVGSAQKFADRNKEVPHVPVVQANVFNMIQHWILTMTSGTEKENIGLHQQVTELHTAMVHWMVNLLITVIPNHTEKDSLPKTELDIFEEKEFYDVGISKLELEAIGLAKRLSKFSSYIMSCCNDMVTAFTLQEIAKTDSNDYLKELKKIKVECLNWINTCNLLLSGIKGRRVSLLSPEELENLLGQELLPEETQPLKESTNASEESSYDLTDIRRQSFMDKSEGEGESMAEDISPPDTRRESRKMTQEEFIRYVGPDLNVHSKPLMGEQVPVTGKGMVASIAFTRQDKKKFDVLTVIEHLQMKLLETETRAQVAEVALETLNEQLNDALVLNKDLQMQLEKRHDVQEEEEEGEEEEEQKQEEATSSTAKTSEPPILLFLGDKYDSEIVCPVNFLEGISVLCVILRLTLRFPEIS</sequence>
<dbReference type="FunCoup" id="A0A6I8P2L1">
    <property type="interactions" value="40"/>
</dbReference>
<proteinExistence type="predicted"/>
<dbReference type="PANTHER" id="PTHR23052:SF1">
    <property type="entry name" value="AXONEMAL DYNEIN LIGHT CHAIN DOMAIN-CONTAINING PROTEIN 1"/>
    <property type="match status" value="1"/>
</dbReference>
<evidence type="ECO:0000313" key="4">
    <source>
        <dbReference type="Proteomes" id="UP000002279"/>
    </source>
</evidence>
<feature type="compositionally biased region" description="Polar residues" evidence="2">
    <location>
        <begin position="845"/>
        <end position="858"/>
    </location>
</feature>
<dbReference type="Pfam" id="PF10211">
    <property type="entry name" value="Ax_dynein_light"/>
    <property type="match status" value="1"/>
</dbReference>
<dbReference type="Bgee" id="ENSOANG00000000961">
    <property type="expression patterns" value="Expressed in testis and 4 other cell types or tissues"/>
</dbReference>
<keyword evidence="4" id="KW-1185">Reference proteome</keyword>
<dbReference type="InParanoid" id="A0A6I8P2L1"/>
<dbReference type="Ensembl" id="ENSOANT00000059955.1">
    <property type="protein sequence ID" value="ENSOANP00000048080.1"/>
    <property type="gene ID" value="ENSOANG00000000961.3"/>
</dbReference>
<reference evidence="3" key="2">
    <citation type="submission" date="2025-09" db="UniProtKB">
        <authorList>
            <consortium name="Ensembl"/>
        </authorList>
    </citation>
    <scope>IDENTIFICATION</scope>
    <source>
        <strain evidence="3">Glennie</strain>
    </source>
</reference>